<evidence type="ECO:0000313" key="1">
    <source>
        <dbReference type="EMBL" id="MPC47534.1"/>
    </source>
</evidence>
<protein>
    <submittedName>
        <fullName evidence="1">Uncharacterized protein</fullName>
    </submittedName>
</protein>
<keyword evidence="2" id="KW-1185">Reference proteome</keyword>
<reference evidence="1 2" key="1">
    <citation type="submission" date="2019-05" db="EMBL/GenBank/DDBJ databases">
        <title>Another draft genome of Portunus trituberculatus and its Hox gene families provides insights of decapod evolution.</title>
        <authorList>
            <person name="Jeong J.-H."/>
            <person name="Song I."/>
            <person name="Kim S."/>
            <person name="Choi T."/>
            <person name="Kim D."/>
            <person name="Ryu S."/>
            <person name="Kim W."/>
        </authorList>
    </citation>
    <scope>NUCLEOTIDE SEQUENCE [LARGE SCALE GENOMIC DNA]</scope>
    <source>
        <tissue evidence="1">Muscle</tissue>
    </source>
</reference>
<dbReference type="EMBL" id="VSRR010007789">
    <property type="protein sequence ID" value="MPC47534.1"/>
    <property type="molecule type" value="Genomic_DNA"/>
</dbReference>
<dbReference type="Proteomes" id="UP000324222">
    <property type="component" value="Unassembled WGS sequence"/>
</dbReference>
<sequence>MNGKEPEKGSSSSVSQQFFLLQTLKNETAAATSMFLIFDSLRFSSTAYMTLRCAERISRARVEWVRDIVLSSS</sequence>
<organism evidence="1 2">
    <name type="scientific">Portunus trituberculatus</name>
    <name type="common">Swimming crab</name>
    <name type="synonym">Neptunus trituberculatus</name>
    <dbReference type="NCBI Taxonomy" id="210409"/>
    <lineage>
        <taxon>Eukaryota</taxon>
        <taxon>Metazoa</taxon>
        <taxon>Ecdysozoa</taxon>
        <taxon>Arthropoda</taxon>
        <taxon>Crustacea</taxon>
        <taxon>Multicrustacea</taxon>
        <taxon>Malacostraca</taxon>
        <taxon>Eumalacostraca</taxon>
        <taxon>Eucarida</taxon>
        <taxon>Decapoda</taxon>
        <taxon>Pleocyemata</taxon>
        <taxon>Brachyura</taxon>
        <taxon>Eubrachyura</taxon>
        <taxon>Portunoidea</taxon>
        <taxon>Portunidae</taxon>
        <taxon>Portuninae</taxon>
        <taxon>Portunus</taxon>
    </lineage>
</organism>
<gene>
    <name evidence="1" type="ORF">E2C01_041283</name>
</gene>
<dbReference type="AlphaFoldDB" id="A0A5B7FT53"/>
<evidence type="ECO:0000313" key="2">
    <source>
        <dbReference type="Proteomes" id="UP000324222"/>
    </source>
</evidence>
<proteinExistence type="predicted"/>
<accession>A0A5B7FT53</accession>
<name>A0A5B7FT53_PORTR</name>
<comment type="caution">
    <text evidence="1">The sequence shown here is derived from an EMBL/GenBank/DDBJ whole genome shotgun (WGS) entry which is preliminary data.</text>
</comment>